<comment type="caution">
    <text evidence="3">The sequence shown here is derived from an EMBL/GenBank/DDBJ whole genome shotgun (WGS) entry which is preliminary data.</text>
</comment>
<dbReference type="Proteomes" id="UP001500556">
    <property type="component" value="Unassembled WGS sequence"/>
</dbReference>
<keyword evidence="4" id="KW-1185">Reference proteome</keyword>
<evidence type="ECO:0000313" key="4">
    <source>
        <dbReference type="Proteomes" id="UP001500556"/>
    </source>
</evidence>
<evidence type="ECO:0000256" key="1">
    <source>
        <dbReference type="SAM" id="MobiDB-lite"/>
    </source>
</evidence>
<proteinExistence type="predicted"/>
<dbReference type="RefSeq" id="WP_345504502.1">
    <property type="nucleotide sequence ID" value="NZ_BAABLO010000012.1"/>
</dbReference>
<evidence type="ECO:0000313" key="3">
    <source>
        <dbReference type="EMBL" id="GAA4728753.1"/>
    </source>
</evidence>
<keyword evidence="2" id="KW-1133">Transmembrane helix</keyword>
<reference evidence="4" key="1">
    <citation type="journal article" date="2019" name="Int. J. Syst. Evol. Microbiol.">
        <title>The Global Catalogue of Microorganisms (GCM) 10K type strain sequencing project: providing services to taxonomists for standard genome sequencing and annotation.</title>
        <authorList>
            <consortium name="The Broad Institute Genomics Platform"/>
            <consortium name="The Broad Institute Genome Sequencing Center for Infectious Disease"/>
            <person name="Wu L."/>
            <person name="Ma J."/>
        </authorList>
    </citation>
    <scope>NUCLEOTIDE SEQUENCE [LARGE SCALE GENOMIC DNA]</scope>
    <source>
        <strain evidence="4">JCM 18961</strain>
    </source>
</reference>
<protein>
    <submittedName>
        <fullName evidence="3">Uncharacterized protein</fullName>
    </submittedName>
</protein>
<accession>A0ABP8YHQ4</accession>
<name>A0ABP8YHQ4_9MICO</name>
<sequence length="58" mass="6346">MPIDPWFVLVGLGVIVLLMALFFYLSRGGVATPPKDRSRRHRHAGAHGGLGPDGSHRR</sequence>
<dbReference type="EMBL" id="BAABLO010000012">
    <property type="protein sequence ID" value="GAA4728753.1"/>
    <property type="molecule type" value="Genomic_DNA"/>
</dbReference>
<organism evidence="3 4">
    <name type="scientific">Pedococcus ginsenosidimutans</name>
    <dbReference type="NCBI Taxonomy" id="490570"/>
    <lineage>
        <taxon>Bacteria</taxon>
        <taxon>Bacillati</taxon>
        <taxon>Actinomycetota</taxon>
        <taxon>Actinomycetes</taxon>
        <taxon>Micrococcales</taxon>
        <taxon>Intrasporangiaceae</taxon>
        <taxon>Pedococcus</taxon>
    </lineage>
</organism>
<gene>
    <name evidence="3" type="ORF">GCM10025782_29450</name>
</gene>
<keyword evidence="2" id="KW-0812">Transmembrane</keyword>
<keyword evidence="2" id="KW-0472">Membrane</keyword>
<feature type="transmembrane region" description="Helical" evidence="2">
    <location>
        <begin position="6"/>
        <end position="25"/>
    </location>
</feature>
<evidence type="ECO:0000256" key="2">
    <source>
        <dbReference type="SAM" id="Phobius"/>
    </source>
</evidence>
<feature type="region of interest" description="Disordered" evidence="1">
    <location>
        <begin position="31"/>
        <end position="58"/>
    </location>
</feature>